<gene>
    <name evidence="1" type="ORF">OV079_02460</name>
</gene>
<reference evidence="1" key="1">
    <citation type="submission" date="2022-11" db="EMBL/GenBank/DDBJ databases">
        <title>Minimal conservation of predation-associated metabolite biosynthetic gene clusters underscores biosynthetic potential of Myxococcota including descriptions for ten novel species: Archangium lansinium sp. nov., Myxococcus landrumus sp. nov., Nannocystis bai.</title>
        <authorList>
            <person name="Ahearne A."/>
            <person name="Stevens C."/>
            <person name="Phillips K."/>
        </authorList>
    </citation>
    <scope>NUCLEOTIDE SEQUENCE</scope>
    <source>
        <strain evidence="1">Na p29</strain>
    </source>
</reference>
<dbReference type="EMBL" id="JAPNKE010000002">
    <property type="protein sequence ID" value="MCY1004448.1"/>
    <property type="molecule type" value="Genomic_DNA"/>
</dbReference>
<dbReference type="RefSeq" id="WP_267765995.1">
    <property type="nucleotide sequence ID" value="NZ_JAPNKE010000002.1"/>
</dbReference>
<accession>A0A9X3EI04</accession>
<evidence type="ECO:0000313" key="2">
    <source>
        <dbReference type="Proteomes" id="UP001150924"/>
    </source>
</evidence>
<proteinExistence type="predicted"/>
<evidence type="ECO:0000313" key="1">
    <source>
        <dbReference type="EMBL" id="MCY1004448.1"/>
    </source>
</evidence>
<comment type="caution">
    <text evidence="1">The sequence shown here is derived from an EMBL/GenBank/DDBJ whole genome shotgun (WGS) entry which is preliminary data.</text>
</comment>
<protein>
    <submittedName>
        <fullName evidence="1">Uncharacterized protein</fullName>
    </submittedName>
</protein>
<dbReference type="AlphaFoldDB" id="A0A9X3EI04"/>
<keyword evidence="2" id="KW-1185">Reference proteome</keyword>
<sequence length="131" mass="14456">MAQLFEPAGNLRQDARQVAAIYEHFAAHTAPLVVRLPVYEPGRAVAGQLYRRAGFLYVHQGSLHLEGLSGPRGRIAAPAYNYILRRFACFFAVRRAALRALIALPSDVQRIAEASSDPCVRQRVEEVARAG</sequence>
<name>A0A9X3EI04_9BACT</name>
<dbReference type="Proteomes" id="UP001150924">
    <property type="component" value="Unassembled WGS sequence"/>
</dbReference>
<organism evidence="1 2">
    <name type="scientific">Nannocystis pusilla</name>
    <dbReference type="NCBI Taxonomy" id="889268"/>
    <lineage>
        <taxon>Bacteria</taxon>
        <taxon>Pseudomonadati</taxon>
        <taxon>Myxococcota</taxon>
        <taxon>Polyangia</taxon>
        <taxon>Nannocystales</taxon>
        <taxon>Nannocystaceae</taxon>
        <taxon>Nannocystis</taxon>
    </lineage>
</organism>